<comment type="subcellular location">
    <subcellularLocation>
        <location evidence="1">Membrane</location>
    </subcellularLocation>
</comment>
<evidence type="ECO:0000313" key="10">
    <source>
        <dbReference type="EMBL" id="MDK3072687.1"/>
    </source>
</evidence>
<dbReference type="SMART" id="SM00563">
    <property type="entry name" value="PlsC"/>
    <property type="match status" value="1"/>
</dbReference>
<evidence type="ECO:0000259" key="9">
    <source>
        <dbReference type="SMART" id="SM00563"/>
    </source>
</evidence>
<dbReference type="Proteomes" id="UP001227126">
    <property type="component" value="Unassembled WGS sequence"/>
</dbReference>
<evidence type="ECO:0000256" key="3">
    <source>
        <dbReference type="ARBA" id="ARBA00022692"/>
    </source>
</evidence>
<keyword evidence="5" id="KW-0443">Lipid metabolism</keyword>
<keyword evidence="4 8" id="KW-1133">Transmembrane helix</keyword>
<keyword evidence="11" id="KW-1185">Reference proteome</keyword>
<evidence type="ECO:0000256" key="2">
    <source>
        <dbReference type="ARBA" id="ARBA00022679"/>
    </source>
</evidence>
<dbReference type="Pfam" id="PF01553">
    <property type="entry name" value="Acyltransferase"/>
    <property type="match status" value="1"/>
</dbReference>
<gene>
    <name evidence="10" type="ORF">QO034_06150</name>
</gene>
<keyword evidence="3 8" id="KW-0812">Transmembrane</keyword>
<evidence type="ECO:0000256" key="8">
    <source>
        <dbReference type="SAM" id="Phobius"/>
    </source>
</evidence>
<proteinExistence type="predicted"/>
<accession>A0ABT7FC48</accession>
<dbReference type="InterPro" id="IPR002123">
    <property type="entry name" value="Plipid/glycerol_acylTrfase"/>
</dbReference>
<keyword evidence="6 8" id="KW-0472">Membrane</keyword>
<sequence length="279" mass="31122">MSQTWESETEPDPVAIGLAGWVRVLWRGVALGTLVFGALILLLLVRLIERPLCGVKRPVTPFITQFVCRNAFRILGMGFSATGTLMTQPGAVVANHVSWLDIFALNARKRIYFVSKSEVAGWPGIGWLARATGTVFIERNPARAREQTEAFEARLFAGHKLLFFPEGTSTDGLRVLPFKTTLFQAFFTDHLRDRMYVQPVSVIYSAPPGEAPRFYGWWGDMDFAGHLLKTLAVRRQGSVRLVYHPPLRVADFPDRKSLAAQCERAVRSGLEGQIESETG</sequence>
<evidence type="ECO:0000256" key="1">
    <source>
        <dbReference type="ARBA" id="ARBA00004370"/>
    </source>
</evidence>
<evidence type="ECO:0000313" key="11">
    <source>
        <dbReference type="Proteomes" id="UP001227126"/>
    </source>
</evidence>
<dbReference type="CDD" id="cd07989">
    <property type="entry name" value="LPLAT_AGPAT-like"/>
    <property type="match status" value="1"/>
</dbReference>
<evidence type="ECO:0000256" key="4">
    <source>
        <dbReference type="ARBA" id="ARBA00022989"/>
    </source>
</evidence>
<evidence type="ECO:0000256" key="7">
    <source>
        <dbReference type="ARBA" id="ARBA00023315"/>
    </source>
</evidence>
<comment type="caution">
    <text evidence="10">The sequence shown here is derived from an EMBL/GenBank/DDBJ whole genome shotgun (WGS) entry which is preliminary data.</text>
</comment>
<dbReference type="PANTHER" id="PTHR23063">
    <property type="entry name" value="PHOSPHOLIPID ACYLTRANSFERASE"/>
    <property type="match status" value="1"/>
</dbReference>
<dbReference type="RefSeq" id="WP_284484625.1">
    <property type="nucleotide sequence ID" value="NZ_JASNJE010000005.1"/>
</dbReference>
<feature type="transmembrane region" description="Helical" evidence="8">
    <location>
        <begin position="24"/>
        <end position="48"/>
    </location>
</feature>
<protein>
    <submittedName>
        <fullName evidence="10">Lysophospholipid acyltransferase family protein</fullName>
    </submittedName>
</protein>
<evidence type="ECO:0000256" key="6">
    <source>
        <dbReference type="ARBA" id="ARBA00023136"/>
    </source>
</evidence>
<keyword evidence="7 10" id="KW-0012">Acyltransferase</keyword>
<dbReference type="PANTHER" id="PTHR23063:SF52">
    <property type="entry name" value="LYSOPHOSPHATIDYLCHOLINE ACYLTRANSFERASE"/>
    <property type="match status" value="1"/>
</dbReference>
<keyword evidence="2" id="KW-0808">Transferase</keyword>
<dbReference type="GO" id="GO:0016746">
    <property type="term" value="F:acyltransferase activity"/>
    <property type="evidence" value="ECO:0007669"/>
    <property type="project" value="UniProtKB-KW"/>
</dbReference>
<organism evidence="10 11">
    <name type="scientific">Sedimentitalea xiamensis</name>
    <dbReference type="NCBI Taxonomy" id="3050037"/>
    <lineage>
        <taxon>Bacteria</taxon>
        <taxon>Pseudomonadati</taxon>
        <taxon>Pseudomonadota</taxon>
        <taxon>Alphaproteobacteria</taxon>
        <taxon>Rhodobacterales</taxon>
        <taxon>Paracoccaceae</taxon>
        <taxon>Sedimentitalea</taxon>
    </lineage>
</organism>
<reference evidence="10 11" key="1">
    <citation type="submission" date="2023-05" db="EMBL/GenBank/DDBJ databases">
        <title>Sedimentitalea sp. nov. JM2-8.</title>
        <authorList>
            <person name="Huang J."/>
        </authorList>
    </citation>
    <scope>NUCLEOTIDE SEQUENCE [LARGE SCALE GENOMIC DNA]</scope>
    <source>
        <strain evidence="10 11">JM2-8</strain>
    </source>
</reference>
<dbReference type="SUPFAM" id="SSF69593">
    <property type="entry name" value="Glycerol-3-phosphate (1)-acyltransferase"/>
    <property type="match status" value="1"/>
</dbReference>
<feature type="domain" description="Phospholipid/glycerol acyltransferase" evidence="9">
    <location>
        <begin position="90"/>
        <end position="205"/>
    </location>
</feature>
<name>A0ABT7FC48_9RHOB</name>
<dbReference type="EMBL" id="JASNJE010000005">
    <property type="protein sequence ID" value="MDK3072687.1"/>
    <property type="molecule type" value="Genomic_DNA"/>
</dbReference>
<evidence type="ECO:0000256" key="5">
    <source>
        <dbReference type="ARBA" id="ARBA00023098"/>
    </source>
</evidence>